<evidence type="ECO:0000313" key="2">
    <source>
        <dbReference type="EMBL" id="RRT40992.1"/>
    </source>
</evidence>
<evidence type="ECO:0000256" key="1">
    <source>
        <dbReference type="SAM" id="Phobius"/>
    </source>
</evidence>
<dbReference type="Proteomes" id="UP000287651">
    <property type="component" value="Unassembled WGS sequence"/>
</dbReference>
<keyword evidence="1" id="KW-1133">Transmembrane helix</keyword>
<feature type="transmembrane region" description="Helical" evidence="1">
    <location>
        <begin position="55"/>
        <end position="84"/>
    </location>
</feature>
<protein>
    <submittedName>
        <fullName evidence="2">Uncharacterized protein</fullName>
    </submittedName>
</protein>
<accession>A0A426XNI9</accession>
<gene>
    <name evidence="2" type="ORF">B296_00058137</name>
</gene>
<organism evidence="2 3">
    <name type="scientific">Ensete ventricosum</name>
    <name type="common">Abyssinian banana</name>
    <name type="synonym">Musa ensete</name>
    <dbReference type="NCBI Taxonomy" id="4639"/>
    <lineage>
        <taxon>Eukaryota</taxon>
        <taxon>Viridiplantae</taxon>
        <taxon>Streptophyta</taxon>
        <taxon>Embryophyta</taxon>
        <taxon>Tracheophyta</taxon>
        <taxon>Spermatophyta</taxon>
        <taxon>Magnoliopsida</taxon>
        <taxon>Liliopsida</taxon>
        <taxon>Zingiberales</taxon>
        <taxon>Musaceae</taxon>
        <taxon>Ensete</taxon>
    </lineage>
</organism>
<reference evidence="2 3" key="1">
    <citation type="journal article" date="2014" name="Agronomy (Basel)">
        <title>A Draft Genome Sequence for Ensete ventricosum, the Drought-Tolerant Tree Against Hunger.</title>
        <authorList>
            <person name="Harrison J."/>
            <person name="Moore K.A."/>
            <person name="Paszkiewicz K."/>
            <person name="Jones T."/>
            <person name="Grant M."/>
            <person name="Ambacheew D."/>
            <person name="Muzemil S."/>
            <person name="Studholme D.J."/>
        </authorList>
    </citation>
    <scope>NUCLEOTIDE SEQUENCE [LARGE SCALE GENOMIC DNA]</scope>
</reference>
<name>A0A426XNI9_ENSVE</name>
<keyword evidence="1" id="KW-0812">Transmembrane</keyword>
<sequence>MSYLDVLHNLTCAANWLIVIQIFGPYYHLYKHCFQFFTVETSFCPACSLSGSAQYIILFFMLVRAICLHSCHLMFVGFIPSLIINRQRTFWLSI</sequence>
<evidence type="ECO:0000313" key="3">
    <source>
        <dbReference type="Proteomes" id="UP000287651"/>
    </source>
</evidence>
<dbReference type="AlphaFoldDB" id="A0A426XNI9"/>
<comment type="caution">
    <text evidence="2">The sequence shown here is derived from an EMBL/GenBank/DDBJ whole genome shotgun (WGS) entry which is preliminary data.</text>
</comment>
<keyword evidence="1" id="KW-0472">Membrane</keyword>
<dbReference type="EMBL" id="AMZH03018941">
    <property type="protein sequence ID" value="RRT40992.1"/>
    <property type="molecule type" value="Genomic_DNA"/>
</dbReference>
<proteinExistence type="predicted"/>